<gene>
    <name evidence="2" type="ORF">OLMES_3969</name>
</gene>
<keyword evidence="2" id="KW-0808">Transferase</keyword>
<evidence type="ECO:0000313" key="2">
    <source>
        <dbReference type="EMBL" id="ARU57988.1"/>
    </source>
</evidence>
<sequence>MKTRLIGENDLEECARLYAQVFSSEPWNEDWTLEHAFNRLSHFYKSMGFLGVLLENESVVSFALGNWEPFYFGNMFYLREMCTHTRFQANGYGSRVYTALENELRANSVNSIYLTTEREIPAASFYQSNGFSYSEKMGFYAKRLNS</sequence>
<reference evidence="2 3" key="1">
    <citation type="submission" date="2017-05" db="EMBL/GenBank/DDBJ databases">
        <title>Genomic insights into alkan degradation activity of Oleiphilus messinensis.</title>
        <authorList>
            <person name="Kozyavkin S.A."/>
            <person name="Slesarev A.I."/>
            <person name="Golyshin P.N."/>
            <person name="Korzhenkov A."/>
            <person name="Golyshina O.N."/>
            <person name="Toshchakov S.V."/>
        </authorList>
    </citation>
    <scope>NUCLEOTIDE SEQUENCE [LARGE SCALE GENOMIC DNA]</scope>
    <source>
        <strain evidence="2 3">ME102</strain>
    </source>
</reference>
<name>A0A1Y0IBT9_9GAMM</name>
<dbReference type="InterPro" id="IPR016181">
    <property type="entry name" value="Acyl_CoA_acyltransferase"/>
</dbReference>
<accession>A0A1Y0IBT9</accession>
<protein>
    <submittedName>
        <fullName evidence="2">GNAT family acetyltransferase</fullName>
    </submittedName>
</protein>
<proteinExistence type="predicted"/>
<dbReference type="Proteomes" id="UP000196027">
    <property type="component" value="Chromosome"/>
</dbReference>
<dbReference type="OrthoDB" id="9775804at2"/>
<dbReference type="Gene3D" id="3.40.630.30">
    <property type="match status" value="1"/>
</dbReference>
<dbReference type="AlphaFoldDB" id="A0A1Y0IBT9"/>
<dbReference type="PROSITE" id="PS51186">
    <property type="entry name" value="GNAT"/>
    <property type="match status" value="1"/>
</dbReference>
<dbReference type="SUPFAM" id="SSF55729">
    <property type="entry name" value="Acyl-CoA N-acyltransferases (Nat)"/>
    <property type="match status" value="1"/>
</dbReference>
<dbReference type="GO" id="GO:0016747">
    <property type="term" value="F:acyltransferase activity, transferring groups other than amino-acyl groups"/>
    <property type="evidence" value="ECO:0007669"/>
    <property type="project" value="InterPro"/>
</dbReference>
<dbReference type="InterPro" id="IPR000182">
    <property type="entry name" value="GNAT_dom"/>
</dbReference>
<dbReference type="CDD" id="cd04301">
    <property type="entry name" value="NAT_SF"/>
    <property type="match status" value="1"/>
</dbReference>
<evidence type="ECO:0000313" key="3">
    <source>
        <dbReference type="Proteomes" id="UP000196027"/>
    </source>
</evidence>
<feature type="domain" description="N-acetyltransferase" evidence="1">
    <location>
        <begin position="1"/>
        <end position="146"/>
    </location>
</feature>
<dbReference type="KEGG" id="ome:OLMES_3969"/>
<evidence type="ECO:0000259" key="1">
    <source>
        <dbReference type="PROSITE" id="PS51186"/>
    </source>
</evidence>
<organism evidence="2 3">
    <name type="scientific">Oleiphilus messinensis</name>
    <dbReference type="NCBI Taxonomy" id="141451"/>
    <lineage>
        <taxon>Bacteria</taxon>
        <taxon>Pseudomonadati</taxon>
        <taxon>Pseudomonadota</taxon>
        <taxon>Gammaproteobacteria</taxon>
        <taxon>Oceanospirillales</taxon>
        <taxon>Oleiphilaceae</taxon>
        <taxon>Oleiphilus</taxon>
    </lineage>
</organism>
<dbReference type="EMBL" id="CP021425">
    <property type="protein sequence ID" value="ARU57988.1"/>
    <property type="molecule type" value="Genomic_DNA"/>
</dbReference>
<dbReference type="Pfam" id="PF00583">
    <property type="entry name" value="Acetyltransf_1"/>
    <property type="match status" value="1"/>
</dbReference>
<keyword evidence="3" id="KW-1185">Reference proteome</keyword>
<dbReference type="RefSeq" id="WP_087462821.1">
    <property type="nucleotide sequence ID" value="NZ_CP021425.1"/>
</dbReference>